<comment type="function">
    <text evidence="13">Beta-glucosidases are one of a number of cellulolytic enzymes involved in the degradation of cellulosic biomass. Catalyzes the last step releasing glucose from the inhibitory cellobiose.</text>
</comment>
<organism evidence="19 20">
    <name type="scientific">Saccharata proteae CBS 121410</name>
    <dbReference type="NCBI Taxonomy" id="1314787"/>
    <lineage>
        <taxon>Eukaryota</taxon>
        <taxon>Fungi</taxon>
        <taxon>Dikarya</taxon>
        <taxon>Ascomycota</taxon>
        <taxon>Pezizomycotina</taxon>
        <taxon>Dothideomycetes</taxon>
        <taxon>Dothideomycetes incertae sedis</taxon>
        <taxon>Botryosphaeriales</taxon>
        <taxon>Saccharataceae</taxon>
        <taxon>Saccharata</taxon>
    </lineage>
</organism>
<comment type="subcellular location">
    <subcellularLocation>
        <location evidence="2">Secreted</location>
    </subcellularLocation>
</comment>
<dbReference type="InterPro" id="IPR036962">
    <property type="entry name" value="Glyco_hydro_3_N_sf"/>
</dbReference>
<dbReference type="InterPro" id="IPR017853">
    <property type="entry name" value="GH"/>
</dbReference>
<keyword evidence="12" id="KW-0624">Polysaccharide degradation</keyword>
<evidence type="ECO:0000256" key="8">
    <source>
        <dbReference type="ARBA" id="ARBA00022801"/>
    </source>
</evidence>
<evidence type="ECO:0000259" key="18">
    <source>
        <dbReference type="SMART" id="SM01217"/>
    </source>
</evidence>
<evidence type="ECO:0000256" key="13">
    <source>
        <dbReference type="ARBA" id="ARBA00024983"/>
    </source>
</evidence>
<comment type="pathway">
    <text evidence="3">Glycan metabolism; cellulose degradation.</text>
</comment>
<evidence type="ECO:0000256" key="17">
    <source>
        <dbReference type="ARBA" id="ARBA00041808"/>
    </source>
</evidence>
<dbReference type="Gene3D" id="3.20.20.300">
    <property type="entry name" value="Glycoside hydrolase, family 3, N-terminal domain"/>
    <property type="match status" value="1"/>
</dbReference>
<dbReference type="Pfam" id="PF01915">
    <property type="entry name" value="Glyco_hydro_3_C"/>
    <property type="match status" value="1"/>
</dbReference>
<feature type="domain" description="Fibronectin type III-like" evidence="18">
    <location>
        <begin position="684"/>
        <end position="756"/>
    </location>
</feature>
<evidence type="ECO:0000256" key="9">
    <source>
        <dbReference type="ARBA" id="ARBA00023180"/>
    </source>
</evidence>
<keyword evidence="6" id="KW-0964">Secreted</keyword>
<evidence type="ECO:0000256" key="15">
    <source>
        <dbReference type="ARBA" id="ARBA00041276"/>
    </source>
</evidence>
<dbReference type="Gene3D" id="2.60.40.10">
    <property type="entry name" value="Immunoglobulins"/>
    <property type="match status" value="1"/>
</dbReference>
<keyword evidence="8 19" id="KW-0378">Hydrolase</keyword>
<gene>
    <name evidence="19" type="ORF">K490DRAFT_38039</name>
</gene>
<keyword evidence="11" id="KW-0326">Glycosidase</keyword>
<keyword evidence="10" id="KW-0119">Carbohydrate metabolism</keyword>
<dbReference type="PRINTS" id="PR00133">
    <property type="entry name" value="GLHYDRLASE3"/>
</dbReference>
<reference evidence="19" key="1">
    <citation type="journal article" date="2020" name="Stud. Mycol.">
        <title>101 Dothideomycetes genomes: a test case for predicting lifestyles and emergence of pathogens.</title>
        <authorList>
            <person name="Haridas S."/>
            <person name="Albert R."/>
            <person name="Binder M."/>
            <person name="Bloem J."/>
            <person name="Labutti K."/>
            <person name="Salamov A."/>
            <person name="Andreopoulos B."/>
            <person name="Baker S."/>
            <person name="Barry K."/>
            <person name="Bills G."/>
            <person name="Bluhm B."/>
            <person name="Cannon C."/>
            <person name="Castanera R."/>
            <person name="Culley D."/>
            <person name="Daum C."/>
            <person name="Ezra D."/>
            <person name="Gonzalez J."/>
            <person name="Henrissat B."/>
            <person name="Kuo A."/>
            <person name="Liang C."/>
            <person name="Lipzen A."/>
            <person name="Lutzoni F."/>
            <person name="Magnuson J."/>
            <person name="Mondo S."/>
            <person name="Nolan M."/>
            <person name="Ohm R."/>
            <person name="Pangilinan J."/>
            <person name="Park H.-J."/>
            <person name="Ramirez L."/>
            <person name="Alfaro M."/>
            <person name="Sun H."/>
            <person name="Tritt A."/>
            <person name="Yoshinaga Y."/>
            <person name="Zwiers L.-H."/>
            <person name="Turgeon B."/>
            <person name="Goodwin S."/>
            <person name="Spatafora J."/>
            <person name="Crous P."/>
            <person name="Grigoriev I."/>
        </authorList>
    </citation>
    <scope>NUCLEOTIDE SEQUENCE</scope>
    <source>
        <strain evidence="19">CBS 121410</strain>
    </source>
</reference>
<dbReference type="EC" id="3.2.1.21" evidence="5"/>
<dbReference type="SUPFAM" id="SSF52279">
    <property type="entry name" value="Beta-D-glucan exohydrolase, C-terminal domain"/>
    <property type="match status" value="1"/>
</dbReference>
<keyword evidence="20" id="KW-1185">Reference proteome</keyword>
<dbReference type="InterPro" id="IPR026891">
    <property type="entry name" value="Fn3-like"/>
</dbReference>
<dbReference type="Pfam" id="PF14310">
    <property type="entry name" value="Fn3-like"/>
    <property type="match status" value="1"/>
</dbReference>
<dbReference type="Pfam" id="PF00933">
    <property type="entry name" value="Glyco_hydro_3"/>
    <property type="match status" value="1"/>
</dbReference>
<evidence type="ECO:0000256" key="3">
    <source>
        <dbReference type="ARBA" id="ARBA00004987"/>
    </source>
</evidence>
<dbReference type="GO" id="GO:0009251">
    <property type="term" value="P:glucan catabolic process"/>
    <property type="evidence" value="ECO:0007669"/>
    <property type="project" value="TreeGrafter"/>
</dbReference>
<evidence type="ECO:0000313" key="20">
    <source>
        <dbReference type="Proteomes" id="UP000799776"/>
    </source>
</evidence>
<evidence type="ECO:0000256" key="11">
    <source>
        <dbReference type="ARBA" id="ARBA00023295"/>
    </source>
</evidence>
<name>A0A6A5YE02_9PEZI</name>
<dbReference type="Proteomes" id="UP000799776">
    <property type="component" value="Unassembled WGS sequence"/>
</dbReference>
<keyword evidence="9" id="KW-0325">Glycoprotein</keyword>
<sequence>MLIGFFLANITGAGGWEDALVKAKGFLAEMTLEEKAWMVTGSIGPCSGSIASIPRLNFTGLCLQDGPLAIRQAILASVFPAGLTAASSWDRDLINKRGVYLGEEFKAKGAHLGLGPVCGPLGRSPYGGRNWEGFSSDPYLTGVAIEETITGWQSAGTQACVKHFVSNEQETQRNPTTAEDGTTILSVSSNVDDRTMHELYLWPFANAVRAGTASVMCSYNRLNQTYTCENSKALNGWLKGELGFQGYVMSDWQASHSGVPAIEAGQDMNMPGGIYSTSSTPSFWGENITMAIQNGSLAESRLDDMILRILTPYYHLGQDQDFPSIDTSSAAMTDQSTWEFNYTLGPMVDVRSDEHTKLIRDLAAQGTILLKNTNNTLPLKAPTSIGVFGNDAGEVTDGLTTFVNNTFKDFSYNDGTVAVGGGSGTGRLSYLVTPFDAIKARAAQDGAMLQYILNNNVITDPTIGLGSLAPTPPEVCLVFIKSWATENYDRVSLLADSNGTAVVDAVAAVCPNTIVIHHGTGPVLYPFANHPNVTAILETHLPGQESGNSLVDVLYGTVNPSGHLPYTIPVSAAAVPLRIVNSTTLINTTDPNAWQDDYSENLLIDYRYYDTTNRSADVLYPFGHGLSYTTFALSNLTTVPATSDPITALPPTSQILPGGNTALWDTLFNVTATVTNTGSVAGAAVPQLYVDLAGAGAPAGTPRNQLRGFDKVWLEKGESKTVDFPLMRRDVSFWDTGSQQWRVPGGAIGVAVGWSVGDLVVSGSVGI</sequence>
<dbReference type="GO" id="GO:0005576">
    <property type="term" value="C:extracellular region"/>
    <property type="evidence" value="ECO:0007669"/>
    <property type="project" value="UniProtKB-SubCell"/>
</dbReference>
<comment type="similarity">
    <text evidence="4">Belongs to the glycosyl hydrolase 3 family.</text>
</comment>
<dbReference type="PANTHER" id="PTHR42715:SF12">
    <property type="entry name" value="BETA-GLUCOSIDASE G-RELATED"/>
    <property type="match status" value="1"/>
</dbReference>
<evidence type="ECO:0000313" key="19">
    <source>
        <dbReference type="EMBL" id="KAF2089190.1"/>
    </source>
</evidence>
<evidence type="ECO:0000256" key="1">
    <source>
        <dbReference type="ARBA" id="ARBA00000448"/>
    </source>
</evidence>
<dbReference type="EMBL" id="ML978715">
    <property type="protein sequence ID" value="KAF2089190.1"/>
    <property type="molecule type" value="Genomic_DNA"/>
</dbReference>
<evidence type="ECO:0000256" key="16">
    <source>
        <dbReference type="ARBA" id="ARBA00041601"/>
    </source>
</evidence>
<evidence type="ECO:0000256" key="14">
    <source>
        <dbReference type="ARBA" id="ARBA00039579"/>
    </source>
</evidence>
<dbReference type="Gene3D" id="3.40.50.1700">
    <property type="entry name" value="Glycoside hydrolase family 3 C-terminal domain"/>
    <property type="match status" value="1"/>
</dbReference>
<evidence type="ECO:0000256" key="6">
    <source>
        <dbReference type="ARBA" id="ARBA00022525"/>
    </source>
</evidence>
<dbReference type="InterPro" id="IPR001764">
    <property type="entry name" value="Glyco_hydro_3_N"/>
</dbReference>
<keyword evidence="7" id="KW-0732">Signal</keyword>
<dbReference type="OrthoDB" id="416222at2759"/>
<evidence type="ECO:0000256" key="12">
    <source>
        <dbReference type="ARBA" id="ARBA00023326"/>
    </source>
</evidence>
<evidence type="ECO:0000256" key="7">
    <source>
        <dbReference type="ARBA" id="ARBA00022729"/>
    </source>
</evidence>
<dbReference type="InterPro" id="IPR013783">
    <property type="entry name" value="Ig-like_fold"/>
</dbReference>
<dbReference type="InterPro" id="IPR050288">
    <property type="entry name" value="Cellulose_deg_GH3"/>
</dbReference>
<dbReference type="InterPro" id="IPR002772">
    <property type="entry name" value="Glyco_hydro_3_C"/>
</dbReference>
<proteinExistence type="inferred from homology"/>
<accession>A0A6A5YE02</accession>
<evidence type="ECO:0000256" key="10">
    <source>
        <dbReference type="ARBA" id="ARBA00023277"/>
    </source>
</evidence>
<dbReference type="PANTHER" id="PTHR42715">
    <property type="entry name" value="BETA-GLUCOSIDASE"/>
    <property type="match status" value="1"/>
</dbReference>
<dbReference type="GO" id="GO:0008422">
    <property type="term" value="F:beta-glucosidase activity"/>
    <property type="evidence" value="ECO:0007669"/>
    <property type="project" value="UniProtKB-EC"/>
</dbReference>
<comment type="catalytic activity">
    <reaction evidence="1">
        <text>Hydrolysis of terminal, non-reducing beta-D-glucosyl residues with release of beta-D-glucose.</text>
        <dbReference type="EC" id="3.2.1.21"/>
    </reaction>
</comment>
<evidence type="ECO:0000256" key="5">
    <source>
        <dbReference type="ARBA" id="ARBA00012744"/>
    </source>
</evidence>
<dbReference type="AlphaFoldDB" id="A0A6A5YE02"/>
<dbReference type="FunFam" id="3.20.20.300:FF:000002">
    <property type="entry name" value="Probable beta-glucosidase"/>
    <property type="match status" value="1"/>
</dbReference>
<dbReference type="InterPro" id="IPR036881">
    <property type="entry name" value="Glyco_hydro_3_C_sf"/>
</dbReference>
<protein>
    <recommendedName>
        <fullName evidence="14">Probable beta-glucosidase G</fullName>
        <ecNumber evidence="5">3.2.1.21</ecNumber>
    </recommendedName>
    <alternativeName>
        <fullName evidence="15">Beta-D-glucoside glucohydrolase G</fullName>
    </alternativeName>
    <alternativeName>
        <fullName evidence="16">Cellobiase G</fullName>
    </alternativeName>
    <alternativeName>
        <fullName evidence="17">Gentiobiase G</fullName>
    </alternativeName>
</protein>
<evidence type="ECO:0000256" key="4">
    <source>
        <dbReference type="ARBA" id="ARBA00005336"/>
    </source>
</evidence>
<dbReference type="SUPFAM" id="SSF51445">
    <property type="entry name" value="(Trans)glycosidases"/>
    <property type="match status" value="1"/>
</dbReference>
<dbReference type="SMART" id="SM01217">
    <property type="entry name" value="Fn3_like"/>
    <property type="match status" value="1"/>
</dbReference>
<evidence type="ECO:0000256" key="2">
    <source>
        <dbReference type="ARBA" id="ARBA00004613"/>
    </source>
</evidence>